<dbReference type="STRING" id="1232683.ADIMK_2416"/>
<protein>
    <recommendedName>
        <fullName evidence="3">Lipoprotein</fullName>
    </recommendedName>
</protein>
<sequence>MTWDDLMPPDYTLSYEDLYGSDVDINAIDDYEGEAQSMLDHMQQVLSSAPVVSELDGSMIRIPGFVVPLGGDDQRIDRFFLVPYFGACIHTPPPPSNQIIDTHFEPGTRLESLYDAVWITGRLTVERFTNELGTSGYRLEAYRIEPYEEDDSVPESTQ</sequence>
<accession>A0A081FXX4</accession>
<dbReference type="PATRIC" id="fig|1232683.4.peg.2369"/>
<keyword evidence="2" id="KW-1185">Reference proteome</keyword>
<dbReference type="Pfam" id="PF11736">
    <property type="entry name" value="DUF3299"/>
    <property type="match status" value="1"/>
</dbReference>
<dbReference type="Gene3D" id="2.40.50.870">
    <property type="entry name" value="Protein of unknown function (DUF3299)"/>
    <property type="match status" value="1"/>
</dbReference>
<dbReference type="Proteomes" id="UP000028252">
    <property type="component" value="Unassembled WGS sequence"/>
</dbReference>
<dbReference type="AlphaFoldDB" id="A0A081FXX4"/>
<comment type="caution">
    <text evidence="1">The sequence shown here is derived from an EMBL/GenBank/DDBJ whole genome shotgun (WGS) entry which is preliminary data.</text>
</comment>
<evidence type="ECO:0008006" key="3">
    <source>
        <dbReference type="Google" id="ProtNLM"/>
    </source>
</evidence>
<name>A0A081FXX4_9GAMM</name>
<evidence type="ECO:0000313" key="2">
    <source>
        <dbReference type="Proteomes" id="UP000028252"/>
    </source>
</evidence>
<organism evidence="1 2">
    <name type="scientific">Marinobacterium lacunae</name>
    <dbReference type="NCBI Taxonomy" id="1232683"/>
    <lineage>
        <taxon>Bacteria</taxon>
        <taxon>Pseudomonadati</taxon>
        <taxon>Pseudomonadota</taxon>
        <taxon>Gammaproteobacteria</taxon>
        <taxon>Oceanospirillales</taxon>
        <taxon>Oceanospirillaceae</taxon>
        <taxon>Marinobacterium</taxon>
    </lineage>
</organism>
<evidence type="ECO:0000313" key="1">
    <source>
        <dbReference type="EMBL" id="KEA63379.1"/>
    </source>
</evidence>
<proteinExistence type="predicted"/>
<dbReference type="InterPro" id="IPR021727">
    <property type="entry name" value="DUF3299"/>
</dbReference>
<gene>
    <name evidence="1" type="ORF">ADIMK_2416</name>
</gene>
<reference evidence="1 2" key="1">
    <citation type="submission" date="2014-04" db="EMBL/GenBank/DDBJ databases">
        <title>Marinobacterium kochiensis sp. nov., isolated from sediment sample collected from Kochi backwaters in Kerala, India.</title>
        <authorList>
            <person name="Singh A."/>
            <person name="Pinnaka A.K."/>
        </authorList>
    </citation>
    <scope>NUCLEOTIDE SEQUENCE [LARGE SCALE GENOMIC DNA]</scope>
    <source>
        <strain evidence="1 2">AK27</strain>
    </source>
</reference>
<dbReference type="EMBL" id="JMQN01000038">
    <property type="protein sequence ID" value="KEA63379.1"/>
    <property type="molecule type" value="Genomic_DNA"/>
</dbReference>
<dbReference type="eggNOG" id="COG3495">
    <property type="taxonomic scope" value="Bacteria"/>
</dbReference>